<accession>A0A5B7IVB3</accession>
<feature type="region of interest" description="Disordered" evidence="1">
    <location>
        <begin position="50"/>
        <end position="105"/>
    </location>
</feature>
<sequence length="105" mass="10986">MSNPKHVNRVEVRQSSLPWLAEVISSGEAQVYSSGGRYCGVCAASFKHASLNTSPPSPHPKHAHMTTVGKLTNTPPSSPLPASHPPSTCLSGNPSGPPITLLHLT</sequence>
<protein>
    <submittedName>
        <fullName evidence="2">Uncharacterized protein</fullName>
    </submittedName>
</protein>
<evidence type="ECO:0000313" key="2">
    <source>
        <dbReference type="EMBL" id="MPC84154.1"/>
    </source>
</evidence>
<evidence type="ECO:0000313" key="3">
    <source>
        <dbReference type="Proteomes" id="UP000324222"/>
    </source>
</evidence>
<organism evidence="2 3">
    <name type="scientific">Portunus trituberculatus</name>
    <name type="common">Swimming crab</name>
    <name type="synonym">Neptunus trituberculatus</name>
    <dbReference type="NCBI Taxonomy" id="210409"/>
    <lineage>
        <taxon>Eukaryota</taxon>
        <taxon>Metazoa</taxon>
        <taxon>Ecdysozoa</taxon>
        <taxon>Arthropoda</taxon>
        <taxon>Crustacea</taxon>
        <taxon>Multicrustacea</taxon>
        <taxon>Malacostraca</taxon>
        <taxon>Eumalacostraca</taxon>
        <taxon>Eucarida</taxon>
        <taxon>Decapoda</taxon>
        <taxon>Pleocyemata</taxon>
        <taxon>Brachyura</taxon>
        <taxon>Eubrachyura</taxon>
        <taxon>Portunoidea</taxon>
        <taxon>Portunidae</taxon>
        <taxon>Portuninae</taxon>
        <taxon>Portunus</taxon>
    </lineage>
</organism>
<keyword evidence="3" id="KW-1185">Reference proteome</keyword>
<comment type="caution">
    <text evidence="2">The sequence shown here is derived from an EMBL/GenBank/DDBJ whole genome shotgun (WGS) entry which is preliminary data.</text>
</comment>
<dbReference type="AlphaFoldDB" id="A0A5B7IVB3"/>
<gene>
    <name evidence="2" type="ORF">E2C01_078882</name>
</gene>
<evidence type="ECO:0000256" key="1">
    <source>
        <dbReference type="SAM" id="MobiDB-lite"/>
    </source>
</evidence>
<reference evidence="2 3" key="1">
    <citation type="submission" date="2019-05" db="EMBL/GenBank/DDBJ databases">
        <title>Another draft genome of Portunus trituberculatus and its Hox gene families provides insights of decapod evolution.</title>
        <authorList>
            <person name="Jeong J.-H."/>
            <person name="Song I."/>
            <person name="Kim S."/>
            <person name="Choi T."/>
            <person name="Kim D."/>
            <person name="Ryu S."/>
            <person name="Kim W."/>
        </authorList>
    </citation>
    <scope>NUCLEOTIDE SEQUENCE [LARGE SCALE GENOMIC DNA]</scope>
    <source>
        <tissue evidence="2">Muscle</tissue>
    </source>
</reference>
<dbReference type="EMBL" id="VSRR010064589">
    <property type="protein sequence ID" value="MPC84154.1"/>
    <property type="molecule type" value="Genomic_DNA"/>
</dbReference>
<name>A0A5B7IVB3_PORTR</name>
<dbReference type="Proteomes" id="UP000324222">
    <property type="component" value="Unassembled WGS sequence"/>
</dbReference>
<proteinExistence type="predicted"/>